<proteinExistence type="predicted"/>
<organism evidence="1 2">
    <name type="scientific">Salmonella enterica subsp. enterica serovar Uganda str. R8-3404</name>
    <dbReference type="NCBI Taxonomy" id="913083"/>
    <lineage>
        <taxon>Bacteria</taxon>
        <taxon>Pseudomonadati</taxon>
        <taxon>Pseudomonadota</taxon>
        <taxon>Gammaproteobacteria</taxon>
        <taxon>Enterobacterales</taxon>
        <taxon>Enterobacteriaceae</taxon>
        <taxon>Salmonella</taxon>
    </lineage>
</organism>
<comment type="caution">
    <text evidence="1">The sequence shown here is derived from an EMBL/GenBank/DDBJ whole genome shotgun (WGS) entry which is preliminary data.</text>
</comment>
<gene>
    <name evidence="1" type="ORF">LTSEUGA_1861</name>
</gene>
<protein>
    <submittedName>
        <fullName evidence="1">Uncharacterized protein</fullName>
    </submittedName>
</protein>
<name>A0A6C8H3M2_SALET</name>
<accession>A0A6C8H3M2</accession>
<evidence type="ECO:0000313" key="2">
    <source>
        <dbReference type="Proteomes" id="UP000003915"/>
    </source>
</evidence>
<dbReference type="EMBL" id="AFCV01000489">
    <property type="protein sequence ID" value="EHC93110.1"/>
    <property type="molecule type" value="Genomic_DNA"/>
</dbReference>
<dbReference type="Proteomes" id="UP000003915">
    <property type="component" value="Unassembled WGS sequence"/>
</dbReference>
<evidence type="ECO:0000313" key="1">
    <source>
        <dbReference type="EMBL" id="EHC93110.1"/>
    </source>
</evidence>
<dbReference type="AlphaFoldDB" id="A0A6C8H3M2"/>
<reference evidence="1 2" key="1">
    <citation type="journal article" date="2011" name="BMC Genomics">
        <title>Genome sequencing reveals diversification of virulence factor content and possible host adaptation in distinct subpopulations of Salmonella enterica.</title>
        <authorList>
            <person name="den Bakker H.C."/>
            <person name="Moreno Switt A.I."/>
            <person name="Govoni G."/>
            <person name="Cummings C.A."/>
            <person name="Ranieri M.L."/>
            <person name="Degoricija L."/>
            <person name="Hoelzer K."/>
            <person name="Rodriguez-Rivera L.D."/>
            <person name="Brown S."/>
            <person name="Bolchacova E."/>
            <person name="Furtado M.R."/>
            <person name="Wiedmann M."/>
        </authorList>
    </citation>
    <scope>NUCLEOTIDE SEQUENCE [LARGE SCALE GENOMIC DNA]</scope>
    <source>
        <strain evidence="1 2">R8-3404</strain>
    </source>
</reference>
<sequence>MKSSLALIKNNGISLCHINTQTITKTNKQMKDNSNKNIMKIKHSTYFHWFIINHVVLPVNIREQMIRNLPP</sequence>